<keyword evidence="8" id="KW-1185">Reference proteome</keyword>
<evidence type="ECO:0000256" key="5">
    <source>
        <dbReference type="SAM" id="MobiDB-lite"/>
    </source>
</evidence>
<sequence>MGMLKRSHNTCLVKGLFASLAVTCLIGLYYGYRLMVSNEAKYSFGRNAGEPLVESDEGGPLGSVHTFVNVLLVTSNAGLGGAIAAMVSAARNSRRPSASLRFYVVTDNATQFHLHAWMHQAQLATLQYQVLTFPQASLVAPDLTSALQLTHAKLYLSRLLPSLKGPLVVLDDDVIVQGDIAELASLPIPKGSVGLFSRDCDTVSRRYNTAGSRYNQLLDLSQPSLRDLGLAPNECLLNLGVFVVRMAEWARHNITENAESWLRLNLKEKIFKQEGPLGPLLLALHNKTDILDHQWHVRNLGVTPGSQYSRIFVTSAKLLQWSGRFKPWNSRSPYADIWLRYFVPDPTGRFRPASRGASPAAAGQRSPKPSAQPDPRHQNSV</sequence>
<keyword evidence="6" id="KW-0812">Transmembrane</keyword>
<dbReference type="GO" id="GO:0016757">
    <property type="term" value="F:glycosyltransferase activity"/>
    <property type="evidence" value="ECO:0007669"/>
    <property type="project" value="UniProtKB-KW"/>
</dbReference>
<evidence type="ECO:0000256" key="6">
    <source>
        <dbReference type="SAM" id="Phobius"/>
    </source>
</evidence>
<proteinExistence type="inferred from homology"/>
<evidence type="ECO:0000313" key="8">
    <source>
        <dbReference type="Proteomes" id="UP001321473"/>
    </source>
</evidence>
<dbReference type="InterPro" id="IPR002495">
    <property type="entry name" value="Glyco_trans_8"/>
</dbReference>
<keyword evidence="4" id="KW-0479">Metal-binding</keyword>
<dbReference type="InterPro" id="IPR050748">
    <property type="entry name" value="Glycosyltrans_8_dom-fam"/>
</dbReference>
<dbReference type="Proteomes" id="UP001321473">
    <property type="component" value="Unassembled WGS sequence"/>
</dbReference>
<evidence type="ECO:0000256" key="2">
    <source>
        <dbReference type="ARBA" id="ARBA00022676"/>
    </source>
</evidence>
<feature type="region of interest" description="Disordered" evidence="5">
    <location>
        <begin position="350"/>
        <end position="381"/>
    </location>
</feature>
<dbReference type="Gene3D" id="3.90.550.10">
    <property type="entry name" value="Spore Coat Polysaccharide Biosynthesis Protein SpsA, Chain A"/>
    <property type="match status" value="1"/>
</dbReference>
<feature type="compositionally biased region" description="Low complexity" evidence="5">
    <location>
        <begin position="351"/>
        <end position="367"/>
    </location>
</feature>
<evidence type="ECO:0000256" key="1">
    <source>
        <dbReference type="ARBA" id="ARBA00006351"/>
    </source>
</evidence>
<keyword evidence="2" id="KW-0328">Glycosyltransferase</keyword>
<dbReference type="EMBL" id="JARKHS020030509">
    <property type="protein sequence ID" value="KAK8762072.1"/>
    <property type="molecule type" value="Genomic_DNA"/>
</dbReference>
<accession>A0AAQ4DHY2</accession>
<keyword evidence="3" id="KW-0808">Transferase</keyword>
<evidence type="ECO:0000256" key="4">
    <source>
        <dbReference type="ARBA" id="ARBA00022723"/>
    </source>
</evidence>
<organism evidence="7 8">
    <name type="scientific">Amblyomma americanum</name>
    <name type="common">Lone star tick</name>
    <dbReference type="NCBI Taxonomy" id="6943"/>
    <lineage>
        <taxon>Eukaryota</taxon>
        <taxon>Metazoa</taxon>
        <taxon>Ecdysozoa</taxon>
        <taxon>Arthropoda</taxon>
        <taxon>Chelicerata</taxon>
        <taxon>Arachnida</taxon>
        <taxon>Acari</taxon>
        <taxon>Parasitiformes</taxon>
        <taxon>Ixodida</taxon>
        <taxon>Ixodoidea</taxon>
        <taxon>Ixodidae</taxon>
        <taxon>Amblyomminae</taxon>
        <taxon>Amblyomma</taxon>
    </lineage>
</organism>
<dbReference type="AlphaFoldDB" id="A0AAQ4DHY2"/>
<dbReference type="GO" id="GO:0046872">
    <property type="term" value="F:metal ion binding"/>
    <property type="evidence" value="ECO:0007669"/>
    <property type="project" value="UniProtKB-KW"/>
</dbReference>
<name>A0AAQ4DHY2_AMBAM</name>
<reference evidence="7 8" key="1">
    <citation type="journal article" date="2023" name="Arcadia Sci">
        <title>De novo assembly of a long-read Amblyomma americanum tick genome.</title>
        <authorList>
            <person name="Chou S."/>
            <person name="Poskanzer K.E."/>
            <person name="Rollins M."/>
            <person name="Thuy-Boun P.S."/>
        </authorList>
    </citation>
    <scope>NUCLEOTIDE SEQUENCE [LARGE SCALE GENOMIC DNA]</scope>
    <source>
        <strain evidence="7">F_SG_1</strain>
        <tissue evidence="7">Salivary glands</tissue>
    </source>
</reference>
<evidence type="ECO:0008006" key="9">
    <source>
        <dbReference type="Google" id="ProtNLM"/>
    </source>
</evidence>
<protein>
    <recommendedName>
        <fullName evidence="9">Glycosyltransferase domain-containing protein</fullName>
    </recommendedName>
</protein>
<evidence type="ECO:0000313" key="7">
    <source>
        <dbReference type="EMBL" id="KAK8762072.1"/>
    </source>
</evidence>
<feature type="transmembrane region" description="Helical" evidence="6">
    <location>
        <begin position="12"/>
        <end position="32"/>
    </location>
</feature>
<comment type="similarity">
    <text evidence="1">Belongs to the glycosyltransferase 8 family.</text>
</comment>
<evidence type="ECO:0000256" key="3">
    <source>
        <dbReference type="ARBA" id="ARBA00022679"/>
    </source>
</evidence>
<dbReference type="PANTHER" id="PTHR13778">
    <property type="entry name" value="GLYCOSYLTRANSFERASE 8 DOMAIN-CONTAINING PROTEIN"/>
    <property type="match status" value="1"/>
</dbReference>
<keyword evidence="6" id="KW-1133">Transmembrane helix</keyword>
<dbReference type="GO" id="GO:0005794">
    <property type="term" value="C:Golgi apparatus"/>
    <property type="evidence" value="ECO:0007669"/>
    <property type="project" value="TreeGrafter"/>
</dbReference>
<keyword evidence="6" id="KW-0472">Membrane</keyword>
<dbReference type="Pfam" id="PF01501">
    <property type="entry name" value="Glyco_transf_8"/>
    <property type="match status" value="1"/>
</dbReference>
<dbReference type="PANTHER" id="PTHR13778:SF47">
    <property type="entry name" value="LIPOPOLYSACCHARIDE 1,3-GALACTOSYLTRANSFERASE"/>
    <property type="match status" value="1"/>
</dbReference>
<gene>
    <name evidence="7" type="ORF">V5799_026659</name>
</gene>
<dbReference type="InterPro" id="IPR029044">
    <property type="entry name" value="Nucleotide-diphossugar_trans"/>
</dbReference>
<comment type="caution">
    <text evidence="7">The sequence shown here is derived from an EMBL/GenBank/DDBJ whole genome shotgun (WGS) entry which is preliminary data.</text>
</comment>
<dbReference type="SUPFAM" id="SSF53448">
    <property type="entry name" value="Nucleotide-diphospho-sugar transferases"/>
    <property type="match status" value="1"/>
</dbReference>